<keyword evidence="1" id="KW-1133">Transmembrane helix</keyword>
<gene>
    <name evidence="3" type="ORF">AAV32_02080</name>
    <name evidence="4" type="ORF">EV679_0831</name>
</gene>
<dbReference type="InterPro" id="IPR008258">
    <property type="entry name" value="Transglycosylase_SLT_dom_1"/>
</dbReference>
<evidence type="ECO:0000256" key="1">
    <source>
        <dbReference type="SAM" id="Phobius"/>
    </source>
</evidence>
<dbReference type="GeneID" id="99727663"/>
<dbReference type="PATRIC" id="fig|206506.3.peg.461"/>
<keyword evidence="1" id="KW-0472">Membrane</keyword>
<name>A0A171KW39_9BURK</name>
<protein>
    <submittedName>
        <fullName evidence="4">Transglycosylase-like protein with SLT domain</fullName>
    </submittedName>
</protein>
<accession>A0A171KW39</accession>
<reference evidence="3 5" key="1">
    <citation type="submission" date="2015-04" db="EMBL/GenBank/DDBJ databases">
        <title>Genome sequence of Kerstersia gyiorum CG1.</title>
        <authorList>
            <person name="Greninger A.L."/>
            <person name="Kozyreva V."/>
            <person name="Chaturvedi V."/>
        </authorList>
    </citation>
    <scope>NUCLEOTIDE SEQUENCE [LARGE SCALE GENOMIC DNA]</scope>
    <source>
        <strain evidence="3 5">CG1</strain>
    </source>
</reference>
<keyword evidence="5" id="KW-1185">Reference proteome</keyword>
<dbReference type="EMBL" id="LBNE01000001">
    <property type="protein sequence ID" value="KKO73106.1"/>
    <property type="molecule type" value="Genomic_DNA"/>
</dbReference>
<dbReference type="Proteomes" id="UP000078084">
    <property type="component" value="Unassembled WGS sequence"/>
</dbReference>
<dbReference type="Pfam" id="PF01464">
    <property type="entry name" value="SLT"/>
    <property type="match status" value="1"/>
</dbReference>
<dbReference type="Proteomes" id="UP000292039">
    <property type="component" value="Unassembled WGS sequence"/>
</dbReference>
<keyword evidence="1" id="KW-0812">Transmembrane</keyword>
<evidence type="ECO:0000313" key="6">
    <source>
        <dbReference type="Proteomes" id="UP000292039"/>
    </source>
</evidence>
<dbReference type="OrthoDB" id="9815002at2"/>
<dbReference type="AlphaFoldDB" id="A0A171KW39"/>
<comment type="caution">
    <text evidence="3">The sequence shown here is derived from an EMBL/GenBank/DDBJ whole genome shotgun (WGS) entry which is preliminary data.</text>
</comment>
<reference evidence="4 6" key="2">
    <citation type="submission" date="2019-02" db="EMBL/GenBank/DDBJ databases">
        <title>Genomic Encyclopedia of Type Strains, Phase IV (KMG-IV): sequencing the most valuable type-strain genomes for metagenomic binning, comparative biology and taxonomic classification.</title>
        <authorList>
            <person name="Goeker M."/>
        </authorList>
    </citation>
    <scope>NUCLEOTIDE SEQUENCE [LARGE SCALE GENOMIC DNA]</scope>
    <source>
        <strain evidence="4 6">DSM 16618</strain>
    </source>
</reference>
<feature type="domain" description="Transglycosylase SLT" evidence="2">
    <location>
        <begin position="146"/>
        <end position="230"/>
    </location>
</feature>
<dbReference type="SUPFAM" id="SSF53955">
    <property type="entry name" value="Lysozyme-like"/>
    <property type="match status" value="1"/>
</dbReference>
<organism evidence="3 5">
    <name type="scientific">Kerstersia gyiorum</name>
    <dbReference type="NCBI Taxonomy" id="206506"/>
    <lineage>
        <taxon>Bacteria</taxon>
        <taxon>Pseudomonadati</taxon>
        <taxon>Pseudomonadota</taxon>
        <taxon>Betaproteobacteria</taxon>
        <taxon>Burkholderiales</taxon>
        <taxon>Alcaligenaceae</taxon>
        <taxon>Kerstersia</taxon>
    </lineage>
</organism>
<evidence type="ECO:0000313" key="5">
    <source>
        <dbReference type="Proteomes" id="UP000078084"/>
    </source>
</evidence>
<proteinExistence type="predicted"/>
<evidence type="ECO:0000313" key="4">
    <source>
        <dbReference type="EMBL" id="RZS73633.1"/>
    </source>
</evidence>
<dbReference type="Gene3D" id="1.10.530.10">
    <property type="match status" value="1"/>
</dbReference>
<dbReference type="CDD" id="cd00254">
    <property type="entry name" value="LT-like"/>
    <property type="match status" value="1"/>
</dbReference>
<evidence type="ECO:0000313" key="3">
    <source>
        <dbReference type="EMBL" id="KKO73106.1"/>
    </source>
</evidence>
<evidence type="ECO:0000259" key="2">
    <source>
        <dbReference type="Pfam" id="PF01464"/>
    </source>
</evidence>
<dbReference type="STRING" id="206506.AAV32_02080"/>
<dbReference type="EMBL" id="SGWZ01000001">
    <property type="protein sequence ID" value="RZS73633.1"/>
    <property type="molecule type" value="Genomic_DNA"/>
</dbReference>
<feature type="transmembrane region" description="Helical" evidence="1">
    <location>
        <begin position="31"/>
        <end position="49"/>
    </location>
</feature>
<dbReference type="InterPro" id="IPR023346">
    <property type="entry name" value="Lysozyme-like_dom_sf"/>
</dbReference>
<dbReference type="RefSeq" id="WP_068367022.1">
    <property type="nucleotide sequence ID" value="NZ_CBCSEB010000002.1"/>
</dbReference>
<sequence>MSADPESGSWRRYAKSAYGSLGALTRVGTRYLGLGVLVAGLLTALLPDVRQQMVRIQQAVLAEIYPLESESFAHSPAQALGQSVASAGSSQGLAALNHVSLPLDIMRELGVSVGQVDALRSYIARKYRVAYDATGGVVATSFRVGHEKELDPLLLLAVIAIESRYNPLAESSVGAQGLMQVMTRVHRDKLDPYGGPSQALNPVVNINVGSMILSDCIRRRGSVQGGLACYVGATGPSDGGYGARVLAERRRLALAAGIPLVR</sequence>